<feature type="transmembrane region" description="Helical" evidence="2">
    <location>
        <begin position="40"/>
        <end position="60"/>
    </location>
</feature>
<name>A0A916QYW6_9RHOB</name>
<comment type="caution">
    <text evidence="3">The sequence shown here is derived from an EMBL/GenBank/DDBJ whole genome shotgun (WGS) entry which is preliminary data.</text>
</comment>
<dbReference type="EMBL" id="BMKA01000003">
    <property type="protein sequence ID" value="GGA24439.1"/>
    <property type="molecule type" value="Genomic_DNA"/>
</dbReference>
<evidence type="ECO:0000313" key="4">
    <source>
        <dbReference type="Proteomes" id="UP000628017"/>
    </source>
</evidence>
<reference evidence="3" key="1">
    <citation type="journal article" date="2014" name="Int. J. Syst. Evol. Microbiol.">
        <title>Complete genome sequence of Corynebacterium casei LMG S-19264T (=DSM 44701T), isolated from a smear-ripened cheese.</title>
        <authorList>
            <consortium name="US DOE Joint Genome Institute (JGI-PGF)"/>
            <person name="Walter F."/>
            <person name="Albersmeier A."/>
            <person name="Kalinowski J."/>
            <person name="Ruckert C."/>
        </authorList>
    </citation>
    <scope>NUCLEOTIDE SEQUENCE</scope>
    <source>
        <strain evidence="3">CGMCC 1.15880</strain>
    </source>
</reference>
<keyword evidence="1" id="KW-0175">Coiled coil</keyword>
<keyword evidence="2" id="KW-0472">Membrane</keyword>
<reference evidence="3" key="2">
    <citation type="submission" date="2020-09" db="EMBL/GenBank/DDBJ databases">
        <authorList>
            <person name="Sun Q."/>
            <person name="Zhou Y."/>
        </authorList>
    </citation>
    <scope>NUCLEOTIDE SEQUENCE</scope>
    <source>
        <strain evidence="3">CGMCC 1.15880</strain>
    </source>
</reference>
<protein>
    <submittedName>
        <fullName evidence="3">Uncharacterized protein</fullName>
    </submittedName>
</protein>
<keyword evidence="2" id="KW-0812">Transmembrane</keyword>
<feature type="coiled-coil region" evidence="1">
    <location>
        <begin position="74"/>
        <end position="101"/>
    </location>
</feature>
<evidence type="ECO:0000256" key="1">
    <source>
        <dbReference type="SAM" id="Coils"/>
    </source>
</evidence>
<organism evidence="3 4">
    <name type="scientific">Neptunicoccus cionae</name>
    <dbReference type="NCBI Taxonomy" id="2035344"/>
    <lineage>
        <taxon>Bacteria</taxon>
        <taxon>Pseudomonadati</taxon>
        <taxon>Pseudomonadota</taxon>
        <taxon>Alphaproteobacteria</taxon>
        <taxon>Rhodobacterales</taxon>
        <taxon>Paracoccaceae</taxon>
        <taxon>Neptunicoccus</taxon>
    </lineage>
</organism>
<sequence>MYKNLLSTILKSLGNIANICRILTILLVLGFFVASHTVTTVAALTSTAITAVAGAGSTVMGRSSIEAHKMSTKNARLQNSLEIEKKRVAKLSKESAALRNKDLIRIRGRTTTVKKASSEVLNRVAKRTVRATATNLSSIPGESIPFYGIAIILAATAYELQAACANMKDIYELQVAINPDVSHASDRDTICAMKIPTKQEIWESVKGSPNAAWQSSREKLLEVSDDLKSVEMPTFSRMWKRFAGLIGARLP</sequence>
<dbReference type="AlphaFoldDB" id="A0A916QYW6"/>
<evidence type="ECO:0000256" key="2">
    <source>
        <dbReference type="SAM" id="Phobius"/>
    </source>
</evidence>
<dbReference type="RefSeq" id="WP_188676204.1">
    <property type="nucleotide sequence ID" value="NZ_BMKA01000003.1"/>
</dbReference>
<keyword evidence="4" id="KW-1185">Reference proteome</keyword>
<keyword evidence="2" id="KW-1133">Transmembrane helix</keyword>
<accession>A0A916QYW6</accession>
<dbReference type="Proteomes" id="UP000628017">
    <property type="component" value="Unassembled WGS sequence"/>
</dbReference>
<proteinExistence type="predicted"/>
<evidence type="ECO:0000313" key="3">
    <source>
        <dbReference type="EMBL" id="GGA24439.1"/>
    </source>
</evidence>
<gene>
    <name evidence="3" type="ORF">GCM10011498_26800</name>
</gene>
<feature type="transmembrane region" description="Helical" evidence="2">
    <location>
        <begin position="12"/>
        <end position="34"/>
    </location>
</feature>